<dbReference type="EMBL" id="RIAR02000001">
    <property type="protein sequence ID" value="NSL86073.1"/>
    <property type="molecule type" value="Genomic_DNA"/>
</dbReference>
<dbReference type="InterPro" id="IPR019734">
    <property type="entry name" value="TPR_rpt"/>
</dbReference>
<dbReference type="Proteomes" id="UP000281028">
    <property type="component" value="Unassembled WGS sequence"/>
</dbReference>
<comment type="caution">
    <text evidence="1">The sequence shown here is derived from an EMBL/GenBank/DDBJ whole genome shotgun (WGS) entry which is preliminary data.</text>
</comment>
<dbReference type="SUPFAM" id="SSF48452">
    <property type="entry name" value="TPR-like"/>
    <property type="match status" value="4"/>
</dbReference>
<dbReference type="PROSITE" id="PS50005">
    <property type="entry name" value="TPR"/>
    <property type="match status" value="1"/>
</dbReference>
<dbReference type="SMART" id="SM00028">
    <property type="entry name" value="TPR"/>
    <property type="match status" value="7"/>
</dbReference>
<protein>
    <submittedName>
        <fullName evidence="1">Tetratricopeptide repeat protein</fullName>
    </submittedName>
</protein>
<evidence type="ECO:0000313" key="2">
    <source>
        <dbReference type="Proteomes" id="UP000281028"/>
    </source>
</evidence>
<proteinExistence type="predicted"/>
<name>A0A3S1JK34_9BACT</name>
<reference evidence="1" key="1">
    <citation type="submission" date="2020-05" db="EMBL/GenBank/DDBJ databases">
        <title>Chitinophaga laudate sp. nov., isolated from a tropical peat swamp.</title>
        <authorList>
            <person name="Goh C.B.S."/>
            <person name="Lee M.S."/>
            <person name="Parimannan S."/>
            <person name="Pasbakhsh P."/>
            <person name="Yule C.M."/>
            <person name="Rajandas H."/>
            <person name="Loke S."/>
            <person name="Croft L."/>
            <person name="Tan J.B.L."/>
        </authorList>
    </citation>
    <scope>NUCLEOTIDE SEQUENCE</scope>
    <source>
        <strain evidence="1">Mgbs1</strain>
    </source>
</reference>
<accession>A0A3S1JK34</accession>
<organism evidence="1 2">
    <name type="scientific">Chitinophaga solisilvae</name>
    <dbReference type="NCBI Taxonomy" id="1233460"/>
    <lineage>
        <taxon>Bacteria</taxon>
        <taxon>Pseudomonadati</taxon>
        <taxon>Bacteroidota</taxon>
        <taxon>Chitinophagia</taxon>
        <taxon>Chitinophagales</taxon>
        <taxon>Chitinophagaceae</taxon>
        <taxon>Chitinophaga</taxon>
    </lineage>
</organism>
<evidence type="ECO:0000313" key="1">
    <source>
        <dbReference type="EMBL" id="NSL86073.1"/>
    </source>
</evidence>
<keyword evidence="2" id="KW-1185">Reference proteome</keyword>
<dbReference type="AlphaFoldDB" id="A0A3S1JK34"/>
<dbReference type="OrthoDB" id="446317at2"/>
<dbReference type="InterPro" id="IPR011990">
    <property type="entry name" value="TPR-like_helical_dom_sf"/>
</dbReference>
<dbReference type="PANTHER" id="PTHR10098">
    <property type="entry name" value="RAPSYN-RELATED"/>
    <property type="match status" value="1"/>
</dbReference>
<gene>
    <name evidence="1" type="ORF">ECE50_004470</name>
</gene>
<dbReference type="Gene3D" id="1.25.40.10">
    <property type="entry name" value="Tetratricopeptide repeat domain"/>
    <property type="match status" value="3"/>
</dbReference>
<sequence length="645" mass="74410">METIISAEDELNLAACYLAVAAKMQETGEFGEAMSMIGDAEDIYRSLGHIAYLTCLHNRADINLQMGDLEMAKQQYETHLETSKVYVQEHADTINLVEFSNARAQVLRQLGHLHLREKKFAEAISFITKANRIYQQLHLAAPLHIEYYREYLNTFSSLGDILLSASRYDLAHACISHFHRLTADLSGKFPSLLDLQFDLAASFSSLGEIAVATNRFQDALVNFKQAARLMKAMLKAHHHVVEIRKVYAVTLERIGLVYLSQNKRRLTRRCFLMSGAMFGDLSAEFPDNIWYRELQSISLNRIGDLYMSFRQYDDALIYYQDSLALKSALIAANPGIIQLDNGMAVVHQNLGDIYKEWHNMEMAEKHYRHFFDIAERMQQYSSPYPELKRIYAIALGRMAMIEDVKKNYHAALQRKEESCCICRQLCKDYPLNTTYRDDLSVAYQDLGATCRQMGELRQACWYFIRYYRVSRILAAQFPENYTYRQAVAIAAKQLGEIYMEQEKYSDALFYYQQYRQRQQEIYDAGAPDDMQIACNDLAVASGLLGDVYIAMQLLPETFQSFETYYREIQALQERYPDNEIITGNLALASWKLGLCYKMYNDDEHALPLLAEAASRFSQLMLLYPGTALYQEYLQQVAEHQQIPVT</sequence>
<dbReference type="Pfam" id="PF13181">
    <property type="entry name" value="TPR_8"/>
    <property type="match status" value="2"/>
</dbReference>